<evidence type="ECO:0000313" key="6">
    <source>
        <dbReference type="EMBL" id="MVZ60866.1"/>
    </source>
</evidence>
<dbReference type="GO" id="GO:0060003">
    <property type="term" value="P:copper ion export"/>
    <property type="evidence" value="ECO:0007669"/>
    <property type="project" value="TreeGrafter"/>
</dbReference>
<feature type="coiled-coil region" evidence="3">
    <location>
        <begin position="157"/>
        <end position="184"/>
    </location>
</feature>
<dbReference type="RefSeq" id="WP_160367524.1">
    <property type="nucleotide sequence ID" value="NZ_WSQA01000002.1"/>
</dbReference>
<keyword evidence="4" id="KW-0732">Signal</keyword>
<accession>A0A6N8KUW5</accession>
<gene>
    <name evidence="6" type="ORF">GQF63_02405</name>
</gene>
<protein>
    <submittedName>
        <fullName evidence="6">Efflux RND transporter periplasmic adaptor subunit</fullName>
    </submittedName>
</protein>
<sequence length="400" mass="43650">MKNIFNSYKILLLFAVSSVQLFACQSKPTATTEDAHNHSHEEAGAHAENIAEITAEQFKTIAVEYTSISSRDLENKLKFNGALIIPNERKATINSVYAGSISSLLIKQGDYVKQGQVVARISNPEFIQVQENYASVSSQIDFARKEVERQQLLQQGQAGALKNLQNAEAQLKALRAQQASLRKQLQLMGIGANQVENGSLVNTISVKSPLNGYITQLNSSIGNFVDPSVSIASVEDNSNLILQINLFEKDLPQLKLGQKIEFTLANNPSQSHWAQVNMINKSLDANRTIPVHASVLGDKSGLVEGMQAVAYVHSGSSTQPSLPLESIINEEGKDYIFIDQGFDKAEGVYKFEKVEVHKGLTDGNYAAVTPVKTINPQARIVTKGAFFINAVLSGSEGHEH</sequence>
<dbReference type="InterPro" id="IPR058625">
    <property type="entry name" value="MdtA-like_BSH"/>
</dbReference>
<evidence type="ECO:0000256" key="3">
    <source>
        <dbReference type="SAM" id="Coils"/>
    </source>
</evidence>
<dbReference type="PANTHER" id="PTHR30097">
    <property type="entry name" value="CATION EFFLUX SYSTEM PROTEIN CUSB"/>
    <property type="match status" value="1"/>
</dbReference>
<dbReference type="EMBL" id="WSQA01000002">
    <property type="protein sequence ID" value="MVZ60866.1"/>
    <property type="molecule type" value="Genomic_DNA"/>
</dbReference>
<comment type="similarity">
    <text evidence="1">Belongs to the membrane fusion protein (MFP) (TC 8.A.1) family.</text>
</comment>
<dbReference type="Gene3D" id="2.40.50.100">
    <property type="match status" value="1"/>
</dbReference>
<keyword evidence="3" id="KW-0175">Coiled coil</keyword>
<dbReference type="AlphaFoldDB" id="A0A6N8KUW5"/>
<organism evidence="6 7">
    <name type="scientific">Sphingobacterium humi</name>
    <dbReference type="NCBI Taxonomy" id="1796905"/>
    <lineage>
        <taxon>Bacteria</taxon>
        <taxon>Pseudomonadati</taxon>
        <taxon>Bacteroidota</taxon>
        <taxon>Sphingobacteriia</taxon>
        <taxon>Sphingobacteriales</taxon>
        <taxon>Sphingobacteriaceae</taxon>
        <taxon>Sphingobacterium</taxon>
    </lineage>
</organism>
<feature type="domain" description="Multidrug resistance protein MdtA-like barrel-sandwich hybrid" evidence="5">
    <location>
        <begin position="89"/>
        <end position="226"/>
    </location>
</feature>
<dbReference type="PANTHER" id="PTHR30097:SF4">
    <property type="entry name" value="SLR6042 PROTEIN"/>
    <property type="match status" value="1"/>
</dbReference>
<evidence type="ECO:0000256" key="4">
    <source>
        <dbReference type="SAM" id="SignalP"/>
    </source>
</evidence>
<proteinExistence type="inferred from homology"/>
<dbReference type="Proteomes" id="UP000435036">
    <property type="component" value="Unassembled WGS sequence"/>
</dbReference>
<comment type="caution">
    <text evidence="6">The sequence shown here is derived from an EMBL/GenBank/DDBJ whole genome shotgun (WGS) entry which is preliminary data.</text>
</comment>
<dbReference type="Gene3D" id="2.40.420.20">
    <property type="match status" value="1"/>
</dbReference>
<evidence type="ECO:0000256" key="2">
    <source>
        <dbReference type="ARBA" id="ARBA00022448"/>
    </source>
</evidence>
<dbReference type="GO" id="GO:0022857">
    <property type="term" value="F:transmembrane transporter activity"/>
    <property type="evidence" value="ECO:0007669"/>
    <property type="project" value="InterPro"/>
</dbReference>
<name>A0A6N8KUW5_9SPHI</name>
<dbReference type="InterPro" id="IPR051909">
    <property type="entry name" value="MFP_Cation_Efflux"/>
</dbReference>
<feature type="chain" id="PRO_5026691339" evidence="4">
    <location>
        <begin position="24"/>
        <end position="400"/>
    </location>
</feature>
<reference evidence="6 7" key="1">
    <citation type="submission" date="2019-12" db="EMBL/GenBank/DDBJ databases">
        <authorList>
            <person name="Dong K."/>
        </authorList>
    </citation>
    <scope>NUCLEOTIDE SEQUENCE [LARGE SCALE GENOMIC DNA]</scope>
    <source>
        <strain evidence="6 7">JCM 31225</strain>
    </source>
</reference>
<dbReference type="Gene3D" id="2.40.30.170">
    <property type="match status" value="1"/>
</dbReference>
<feature type="signal peptide" evidence="4">
    <location>
        <begin position="1"/>
        <end position="23"/>
    </location>
</feature>
<dbReference type="Pfam" id="PF25917">
    <property type="entry name" value="BSH_RND"/>
    <property type="match status" value="1"/>
</dbReference>
<dbReference type="GO" id="GO:0016020">
    <property type="term" value="C:membrane"/>
    <property type="evidence" value="ECO:0007669"/>
    <property type="project" value="InterPro"/>
</dbReference>
<dbReference type="GO" id="GO:0015679">
    <property type="term" value="P:plasma membrane copper ion transport"/>
    <property type="evidence" value="ECO:0007669"/>
    <property type="project" value="TreeGrafter"/>
</dbReference>
<keyword evidence="2" id="KW-0813">Transport</keyword>
<dbReference type="NCBIfam" id="TIGR01730">
    <property type="entry name" value="RND_mfp"/>
    <property type="match status" value="1"/>
</dbReference>
<evidence type="ECO:0000313" key="7">
    <source>
        <dbReference type="Proteomes" id="UP000435036"/>
    </source>
</evidence>
<dbReference type="OrthoDB" id="9814657at2"/>
<evidence type="ECO:0000259" key="5">
    <source>
        <dbReference type="Pfam" id="PF25917"/>
    </source>
</evidence>
<keyword evidence="7" id="KW-1185">Reference proteome</keyword>
<evidence type="ECO:0000256" key="1">
    <source>
        <dbReference type="ARBA" id="ARBA00009477"/>
    </source>
</evidence>
<dbReference type="GO" id="GO:0030313">
    <property type="term" value="C:cell envelope"/>
    <property type="evidence" value="ECO:0007669"/>
    <property type="project" value="TreeGrafter"/>
</dbReference>
<dbReference type="InterPro" id="IPR006143">
    <property type="entry name" value="RND_pump_MFP"/>
</dbReference>
<dbReference type="SUPFAM" id="SSF111369">
    <property type="entry name" value="HlyD-like secretion proteins"/>
    <property type="match status" value="1"/>
</dbReference>